<dbReference type="Gene3D" id="3.30.700.10">
    <property type="entry name" value="Glycoprotein, Type 4 Pilin"/>
    <property type="match status" value="1"/>
</dbReference>
<protein>
    <submittedName>
        <fullName evidence="2">MSHA biogenesis protein MshC</fullName>
    </submittedName>
</protein>
<accession>A0A512L7P7</accession>
<keyword evidence="1" id="KW-1133">Transmembrane helix</keyword>
<reference evidence="2 3" key="1">
    <citation type="submission" date="2019-07" db="EMBL/GenBank/DDBJ databases">
        <title>Whole genome shotgun sequence of Thiobacillus plumbophilus NBRC 107929.</title>
        <authorList>
            <person name="Hosoyama A."/>
            <person name="Uohara A."/>
            <person name="Ohji S."/>
            <person name="Ichikawa N."/>
        </authorList>
    </citation>
    <scope>NUCLEOTIDE SEQUENCE [LARGE SCALE GENOMIC DNA]</scope>
    <source>
        <strain evidence="2 3">NBRC 107929</strain>
    </source>
</reference>
<keyword evidence="1" id="KW-0472">Membrane</keyword>
<keyword evidence="3" id="KW-1185">Reference proteome</keyword>
<dbReference type="InterPro" id="IPR045584">
    <property type="entry name" value="Pilin-like"/>
</dbReference>
<feature type="transmembrane region" description="Helical" evidence="1">
    <location>
        <begin position="24"/>
        <end position="48"/>
    </location>
</feature>
<name>A0A512L7P7_9PROT</name>
<sequence>MLMQLEPLPRQTGLRTTMPQPAGFTLVELIVVMIIIGILAVAAIPRFFDRQTFDSRGFNDEALAALRYAQKAAIAQRRTVCVGFSPTSITLTMAALAGSSSCDINLAGPTGTSPFQVSAPTGVSFTGTPIPFQFNALGQASSGQTMQVTGATGSITVEQDTGYVHP</sequence>
<gene>
    <name evidence="2" type="primary">mshC</name>
    <name evidence="2" type="ORF">TPL01_16200</name>
</gene>
<dbReference type="Pfam" id="PF07963">
    <property type="entry name" value="N_methyl"/>
    <property type="match status" value="1"/>
</dbReference>
<evidence type="ECO:0000313" key="3">
    <source>
        <dbReference type="Proteomes" id="UP000321337"/>
    </source>
</evidence>
<evidence type="ECO:0000313" key="2">
    <source>
        <dbReference type="EMBL" id="GEP30482.1"/>
    </source>
</evidence>
<dbReference type="NCBIfam" id="TIGR02532">
    <property type="entry name" value="IV_pilin_GFxxxE"/>
    <property type="match status" value="1"/>
</dbReference>
<comment type="caution">
    <text evidence="2">The sequence shown here is derived from an EMBL/GenBank/DDBJ whole genome shotgun (WGS) entry which is preliminary data.</text>
</comment>
<keyword evidence="1" id="KW-0812">Transmembrane</keyword>
<dbReference type="EMBL" id="BKAD01000014">
    <property type="protein sequence ID" value="GEP30482.1"/>
    <property type="molecule type" value="Genomic_DNA"/>
</dbReference>
<dbReference type="OrthoDB" id="9795612at2"/>
<dbReference type="AlphaFoldDB" id="A0A512L7P7"/>
<evidence type="ECO:0000256" key="1">
    <source>
        <dbReference type="SAM" id="Phobius"/>
    </source>
</evidence>
<dbReference type="InterPro" id="IPR012902">
    <property type="entry name" value="N_methyl_site"/>
</dbReference>
<dbReference type="PROSITE" id="PS00409">
    <property type="entry name" value="PROKAR_NTER_METHYL"/>
    <property type="match status" value="1"/>
</dbReference>
<proteinExistence type="predicted"/>
<organism evidence="2 3">
    <name type="scientific">Sulfuriferula plumbiphila</name>
    <dbReference type="NCBI Taxonomy" id="171865"/>
    <lineage>
        <taxon>Bacteria</taxon>
        <taxon>Pseudomonadati</taxon>
        <taxon>Pseudomonadota</taxon>
        <taxon>Betaproteobacteria</taxon>
        <taxon>Nitrosomonadales</taxon>
        <taxon>Sulfuricellaceae</taxon>
        <taxon>Sulfuriferula</taxon>
    </lineage>
</organism>
<dbReference type="Proteomes" id="UP000321337">
    <property type="component" value="Unassembled WGS sequence"/>
</dbReference>
<dbReference type="SUPFAM" id="SSF54523">
    <property type="entry name" value="Pili subunits"/>
    <property type="match status" value="1"/>
</dbReference>